<dbReference type="InterPro" id="IPR043128">
    <property type="entry name" value="Rev_trsase/Diguanyl_cyclase"/>
</dbReference>
<dbReference type="SMART" id="SM00267">
    <property type="entry name" value="GGDEF"/>
    <property type="match status" value="1"/>
</dbReference>
<evidence type="ECO:0000259" key="7">
    <source>
        <dbReference type="PROSITE" id="PS50887"/>
    </source>
</evidence>
<dbReference type="InterPro" id="IPR035919">
    <property type="entry name" value="EAL_sf"/>
</dbReference>
<keyword evidence="3" id="KW-0157">Chromophore</keyword>
<organism evidence="8 9">
    <name type="scientific">Yoonia maricola</name>
    <dbReference type="NCBI Taxonomy" id="420999"/>
    <lineage>
        <taxon>Bacteria</taxon>
        <taxon>Pseudomonadati</taxon>
        <taxon>Pseudomonadota</taxon>
        <taxon>Alphaproteobacteria</taxon>
        <taxon>Rhodobacterales</taxon>
        <taxon>Paracoccaceae</taxon>
        <taxon>Yoonia</taxon>
    </lineage>
</organism>
<dbReference type="NCBIfam" id="TIGR00254">
    <property type="entry name" value="GGDEF"/>
    <property type="match status" value="1"/>
</dbReference>
<dbReference type="InterPro" id="IPR013515">
    <property type="entry name" value="Phytochrome_cen-reg"/>
</dbReference>
<sequence length="960" mass="107177">MMKEAPRDNLVCEQTVLHRAGAIQHGAGLIVIDPSTQMLVACNEKLNKAYSNPQNLGDVFLPNDHRTITKELRSGKLGEPRFLQLRDGEFVWASMFEADQYVGIDLTYVDEDEALDENANYFFAKCVQELTSAHESATTSDSYDAPRYFDAHAQGVQNLTGFDRTMIYRFDPDWNGEVIAEARSDAEIPSYLGLRFPSGDIPKPARDLFQLNKVRQVMEVTAPLEPVVSTAREDTPFVVNQSRSAFRYTSPVHLEYLTNMGVKATLAIAIFVRQRLWGLISCHHLSGRMRVPPQKLTLCHVLSDLASNHVARLLDRQRSLADTSAQDLLRKVSQAAEHAETPDELAQIVTDNRAGFLRLLKADGMQFESETTNWILGDVPPAECLTPIDQAAKTWRDIHGRSYIATSDLHRFCTELPPAALAFGGVLHAASWDNKMRFKVFRNAICQRQIWAGNPNAKSDDLDLASDAMHPRNSFAAYLEKTKGCSEVWDEGVLQASRSLQSGLRNIEMSFHKALRERQLRQSNAEMRNALVSANHEAHHDELTGVENRRGFEKRLAGLLPRAQRQNAMWLCHIDVDHFKRINDTFGHLAGDAVLKHIADLLQVAARGKGQVARIGGDEFALIMPGEYSDEDIQDLCWGFNERLREPLFVGGAEITVSCTLGVTSFDIGQEDSGDILARSDMALYAGKARGRGVCEFFSPDMEDESKNRRHLEEQIETALACNEFVPYFQPQVDAQTQSVVGYEVLARWQHPTRGILAPCTFLDTAERMGAIGEIDRAMLRNALDLQLGWRTQHGGLVPISVNVSFDRLQSKELINDLHKIGDRAKYVTLELLESIDLDDGDMQISETLDDLRKTGVGIEIDDFGAGRTSILAVLKVQPDRFKIDKRLIDPIANDKAARNIVKSVIGIGQTLGIQALAEGVETEEQVKILSELDCDRIQGFYFGKPQPAANVERTHFAAA</sequence>
<dbReference type="PRINTS" id="PR01033">
    <property type="entry name" value="PHYTOCHROME"/>
</dbReference>
<dbReference type="Pfam" id="PF01590">
    <property type="entry name" value="GAF"/>
    <property type="match status" value="1"/>
</dbReference>
<dbReference type="Gene3D" id="3.20.20.450">
    <property type="entry name" value="EAL domain"/>
    <property type="match status" value="1"/>
</dbReference>
<dbReference type="PROSITE" id="PS50887">
    <property type="entry name" value="GGDEF"/>
    <property type="match status" value="1"/>
</dbReference>
<dbReference type="SUPFAM" id="SSF141868">
    <property type="entry name" value="EAL domain-like"/>
    <property type="match status" value="1"/>
</dbReference>
<dbReference type="SUPFAM" id="SSF55073">
    <property type="entry name" value="Nucleotide cyclase"/>
    <property type="match status" value="1"/>
</dbReference>
<dbReference type="GO" id="GO:0006355">
    <property type="term" value="P:regulation of DNA-templated transcription"/>
    <property type="evidence" value="ECO:0007669"/>
    <property type="project" value="InterPro"/>
</dbReference>
<evidence type="ECO:0000259" key="6">
    <source>
        <dbReference type="PROSITE" id="PS50883"/>
    </source>
</evidence>
<dbReference type="Gene3D" id="3.30.70.270">
    <property type="match status" value="1"/>
</dbReference>
<dbReference type="InterPro" id="IPR000160">
    <property type="entry name" value="GGDEF_dom"/>
</dbReference>
<feature type="domain" description="EAL" evidence="6">
    <location>
        <begin position="709"/>
        <end position="960"/>
    </location>
</feature>
<dbReference type="SUPFAM" id="SSF55781">
    <property type="entry name" value="GAF domain-like"/>
    <property type="match status" value="2"/>
</dbReference>
<dbReference type="Gene3D" id="3.30.450.20">
    <property type="entry name" value="PAS domain"/>
    <property type="match status" value="1"/>
</dbReference>
<feature type="domain" description="GGDEF" evidence="7">
    <location>
        <begin position="567"/>
        <end position="700"/>
    </location>
</feature>
<evidence type="ECO:0000256" key="3">
    <source>
        <dbReference type="ARBA" id="ARBA00022991"/>
    </source>
</evidence>
<dbReference type="InterPro" id="IPR016132">
    <property type="entry name" value="Phyto_chromo_attachment"/>
</dbReference>
<dbReference type="EMBL" id="PGTY01000002">
    <property type="protein sequence ID" value="PJI86226.1"/>
    <property type="molecule type" value="Genomic_DNA"/>
</dbReference>
<dbReference type="InterPro" id="IPR001294">
    <property type="entry name" value="Phytochrome"/>
</dbReference>
<evidence type="ECO:0000256" key="4">
    <source>
        <dbReference type="ARBA" id="ARBA00023170"/>
    </source>
</evidence>
<dbReference type="GO" id="GO:0009584">
    <property type="term" value="P:detection of visible light"/>
    <property type="evidence" value="ECO:0007669"/>
    <property type="project" value="InterPro"/>
</dbReference>
<dbReference type="Pfam" id="PF00563">
    <property type="entry name" value="EAL"/>
    <property type="match status" value="1"/>
</dbReference>
<accession>A0A2M8W5M8</accession>
<dbReference type="InterPro" id="IPR043150">
    <property type="entry name" value="Phytochrome_PHY_sf"/>
</dbReference>
<keyword evidence="1" id="KW-0600">Photoreceptor protein</keyword>
<dbReference type="Proteomes" id="UP000228531">
    <property type="component" value="Unassembled WGS sequence"/>
</dbReference>
<proteinExistence type="predicted"/>
<dbReference type="SMART" id="SM00065">
    <property type="entry name" value="GAF"/>
    <property type="match status" value="1"/>
</dbReference>
<evidence type="ECO:0000259" key="5">
    <source>
        <dbReference type="PROSITE" id="PS50046"/>
    </source>
</evidence>
<dbReference type="InterPro" id="IPR003018">
    <property type="entry name" value="GAF"/>
</dbReference>
<dbReference type="Gene3D" id="3.30.450.270">
    <property type="match status" value="1"/>
</dbReference>
<dbReference type="CDD" id="cd01948">
    <property type="entry name" value="EAL"/>
    <property type="match status" value="1"/>
</dbReference>
<dbReference type="PANTHER" id="PTHR44757:SF2">
    <property type="entry name" value="BIOFILM ARCHITECTURE MAINTENANCE PROTEIN MBAA"/>
    <property type="match status" value="1"/>
</dbReference>
<keyword evidence="2" id="KW-0716">Sensory transduction</keyword>
<reference evidence="8 9" key="1">
    <citation type="submission" date="2017-11" db="EMBL/GenBank/DDBJ databases">
        <title>Genomic Encyclopedia of Archaeal and Bacterial Type Strains, Phase II (KMG-II): From Individual Species to Whole Genera.</title>
        <authorList>
            <person name="Goeker M."/>
        </authorList>
    </citation>
    <scope>NUCLEOTIDE SEQUENCE [LARGE SCALE GENOMIC DNA]</scope>
    <source>
        <strain evidence="8 9">DSM 29128</strain>
    </source>
</reference>
<dbReference type="CDD" id="cd01949">
    <property type="entry name" value="GGDEF"/>
    <property type="match status" value="1"/>
</dbReference>
<dbReference type="GO" id="GO:0009881">
    <property type="term" value="F:photoreceptor activity"/>
    <property type="evidence" value="ECO:0007669"/>
    <property type="project" value="UniProtKB-KW"/>
</dbReference>
<evidence type="ECO:0000256" key="1">
    <source>
        <dbReference type="ARBA" id="ARBA00022543"/>
    </source>
</evidence>
<comment type="caution">
    <text evidence="8">The sequence shown here is derived from an EMBL/GenBank/DDBJ whole genome shotgun (WGS) entry which is preliminary data.</text>
</comment>
<dbReference type="OrthoDB" id="489241at2"/>
<dbReference type="InterPro" id="IPR001633">
    <property type="entry name" value="EAL_dom"/>
</dbReference>
<evidence type="ECO:0000256" key="2">
    <source>
        <dbReference type="ARBA" id="ARBA00022606"/>
    </source>
</evidence>
<dbReference type="InterPro" id="IPR052155">
    <property type="entry name" value="Biofilm_reg_signaling"/>
</dbReference>
<dbReference type="PROSITE" id="PS50046">
    <property type="entry name" value="PHYTOCHROME_2"/>
    <property type="match status" value="1"/>
</dbReference>
<dbReference type="Gene3D" id="3.30.450.40">
    <property type="match status" value="1"/>
</dbReference>
<name>A0A2M8W5M8_9RHOB</name>
<dbReference type="Pfam" id="PF00990">
    <property type="entry name" value="GGDEF"/>
    <property type="match status" value="1"/>
</dbReference>
<dbReference type="SMART" id="SM00052">
    <property type="entry name" value="EAL"/>
    <property type="match status" value="1"/>
</dbReference>
<dbReference type="InterPro" id="IPR029787">
    <property type="entry name" value="Nucleotide_cyclase"/>
</dbReference>
<feature type="domain" description="Phytochrome chromophore attachment site" evidence="5">
    <location>
        <begin position="144"/>
        <end position="304"/>
    </location>
</feature>
<dbReference type="RefSeq" id="WP_100368535.1">
    <property type="nucleotide sequence ID" value="NZ_PGTY01000002.1"/>
</dbReference>
<keyword evidence="9" id="KW-1185">Reference proteome</keyword>
<protein>
    <submittedName>
        <fullName evidence="8">Diguanylate cyclase (GGDEF)-like protein</fullName>
    </submittedName>
</protein>
<dbReference type="InterPro" id="IPR029016">
    <property type="entry name" value="GAF-like_dom_sf"/>
</dbReference>
<dbReference type="Pfam" id="PF00360">
    <property type="entry name" value="PHY"/>
    <property type="match status" value="1"/>
</dbReference>
<dbReference type="PANTHER" id="PTHR44757">
    <property type="entry name" value="DIGUANYLATE CYCLASE DGCP"/>
    <property type="match status" value="1"/>
</dbReference>
<keyword evidence="4" id="KW-0675">Receptor</keyword>
<gene>
    <name evidence="8" type="ORF">BC777_2593</name>
</gene>
<dbReference type="AlphaFoldDB" id="A0A2M8W5M8"/>
<dbReference type="PROSITE" id="PS50883">
    <property type="entry name" value="EAL"/>
    <property type="match status" value="1"/>
</dbReference>
<evidence type="ECO:0000313" key="9">
    <source>
        <dbReference type="Proteomes" id="UP000228531"/>
    </source>
</evidence>
<evidence type="ECO:0000313" key="8">
    <source>
        <dbReference type="EMBL" id="PJI86226.1"/>
    </source>
</evidence>